<protein>
    <submittedName>
        <fullName evidence="2">Uncharacterized protein</fullName>
    </submittedName>
</protein>
<dbReference type="EMBL" id="JARKIK010000007">
    <property type="protein sequence ID" value="KAK8750910.1"/>
    <property type="molecule type" value="Genomic_DNA"/>
</dbReference>
<feature type="region of interest" description="Disordered" evidence="1">
    <location>
        <begin position="29"/>
        <end position="70"/>
    </location>
</feature>
<accession>A0AAW0YGT1</accession>
<evidence type="ECO:0000313" key="3">
    <source>
        <dbReference type="Proteomes" id="UP001445076"/>
    </source>
</evidence>
<dbReference type="EMBL" id="JARKIK010000007">
    <property type="protein sequence ID" value="KAK8750912.1"/>
    <property type="molecule type" value="Genomic_DNA"/>
</dbReference>
<name>A0AAW0YGT1_CHEQU</name>
<comment type="caution">
    <text evidence="2">The sequence shown here is derived from an EMBL/GenBank/DDBJ whole genome shotgun (WGS) entry which is preliminary data.</text>
</comment>
<reference evidence="2 3" key="1">
    <citation type="journal article" date="2024" name="BMC Genomics">
        <title>Genome assembly of redclaw crayfish (Cherax quadricarinatus) provides insights into its immune adaptation and hypoxia tolerance.</title>
        <authorList>
            <person name="Liu Z."/>
            <person name="Zheng J."/>
            <person name="Li H."/>
            <person name="Fang K."/>
            <person name="Wang S."/>
            <person name="He J."/>
            <person name="Zhou D."/>
            <person name="Weng S."/>
            <person name="Chi M."/>
            <person name="Gu Z."/>
            <person name="He J."/>
            <person name="Li F."/>
            <person name="Wang M."/>
        </authorList>
    </citation>
    <scope>NUCLEOTIDE SEQUENCE [LARGE SCALE GENOMIC DNA]</scope>
    <source>
        <strain evidence="2">ZL_2023a</strain>
    </source>
</reference>
<feature type="compositionally biased region" description="Basic and acidic residues" evidence="1">
    <location>
        <begin position="58"/>
        <end position="70"/>
    </location>
</feature>
<keyword evidence="3" id="KW-1185">Reference proteome</keyword>
<gene>
    <name evidence="2" type="ORF">OTU49_015054</name>
</gene>
<organism evidence="2 3">
    <name type="scientific">Cherax quadricarinatus</name>
    <name type="common">Australian red claw crayfish</name>
    <dbReference type="NCBI Taxonomy" id="27406"/>
    <lineage>
        <taxon>Eukaryota</taxon>
        <taxon>Metazoa</taxon>
        <taxon>Ecdysozoa</taxon>
        <taxon>Arthropoda</taxon>
        <taxon>Crustacea</taxon>
        <taxon>Multicrustacea</taxon>
        <taxon>Malacostraca</taxon>
        <taxon>Eumalacostraca</taxon>
        <taxon>Eucarida</taxon>
        <taxon>Decapoda</taxon>
        <taxon>Pleocyemata</taxon>
        <taxon>Astacidea</taxon>
        <taxon>Parastacoidea</taxon>
        <taxon>Parastacidae</taxon>
        <taxon>Cherax</taxon>
    </lineage>
</organism>
<evidence type="ECO:0000313" key="2">
    <source>
        <dbReference type="EMBL" id="KAK8750910.1"/>
    </source>
</evidence>
<proteinExistence type="predicted"/>
<reference evidence="2" key="2">
    <citation type="submission" date="2024-01" db="EMBL/GenBank/DDBJ databases">
        <authorList>
            <person name="He J."/>
            <person name="Wang M."/>
            <person name="Zheng J."/>
            <person name="Liu Z."/>
        </authorList>
    </citation>
    <scope>NUCLEOTIDE SEQUENCE</scope>
    <source>
        <strain evidence="2">ZL_2023a</strain>
        <tissue evidence="2">Muscle</tissue>
    </source>
</reference>
<sequence length="153" mass="17508">MVRVHSCTCTRLVYIAGTTTASRNNHQCCHDHDLGETRPPVPRRPLPRETRPPVPRRPQPEETHEHSLEKHDHNCWHDRYLGEHTTIGASTTTASDKHTTRWAKLPTTSTRHDTFPVLTNSHRHSSAIPRSLRSCLRERTVVTQPGSFPSPHR</sequence>
<dbReference type="Proteomes" id="UP001445076">
    <property type="component" value="Unassembled WGS sequence"/>
</dbReference>
<evidence type="ECO:0000256" key="1">
    <source>
        <dbReference type="SAM" id="MobiDB-lite"/>
    </source>
</evidence>
<dbReference type="AlphaFoldDB" id="A0AAW0YGT1"/>